<dbReference type="SUPFAM" id="SSF47413">
    <property type="entry name" value="lambda repressor-like DNA-binding domains"/>
    <property type="match status" value="1"/>
</dbReference>
<dbReference type="PROSITE" id="PS00356">
    <property type="entry name" value="HTH_LACI_1"/>
    <property type="match status" value="1"/>
</dbReference>
<evidence type="ECO:0000313" key="6">
    <source>
        <dbReference type="Proteomes" id="UP000184520"/>
    </source>
</evidence>
<dbReference type="RefSeq" id="WP_245819229.1">
    <property type="nucleotide sequence ID" value="NZ_FQWD01000005.1"/>
</dbReference>
<reference evidence="6" key="1">
    <citation type="submission" date="2016-11" db="EMBL/GenBank/DDBJ databases">
        <authorList>
            <person name="Varghese N."/>
            <person name="Submissions S."/>
        </authorList>
    </citation>
    <scope>NUCLEOTIDE SEQUENCE [LARGE SCALE GENOMIC DNA]</scope>
    <source>
        <strain evidence="6">CGMCC 1.8995</strain>
    </source>
</reference>
<dbReference type="InterPro" id="IPR000843">
    <property type="entry name" value="HTH_LacI"/>
</dbReference>
<dbReference type="AlphaFoldDB" id="A0A1M5N9Q7"/>
<keyword evidence="2" id="KW-0238">DNA-binding</keyword>
<protein>
    <submittedName>
        <fullName evidence="5">LacI family transcriptional regulator</fullName>
    </submittedName>
</protein>
<dbReference type="CDD" id="cd01392">
    <property type="entry name" value="HTH_LacI"/>
    <property type="match status" value="1"/>
</dbReference>
<dbReference type="SMART" id="SM00354">
    <property type="entry name" value="HTH_LACI"/>
    <property type="match status" value="1"/>
</dbReference>
<keyword evidence="6" id="KW-1185">Reference proteome</keyword>
<name>A0A1M5N9Q7_9ALTE</name>
<dbReference type="InterPro" id="IPR010982">
    <property type="entry name" value="Lambda_DNA-bd_dom_sf"/>
</dbReference>
<dbReference type="CDD" id="cd06270">
    <property type="entry name" value="PBP1_GalS-like"/>
    <property type="match status" value="1"/>
</dbReference>
<dbReference type="PROSITE" id="PS50932">
    <property type="entry name" value="HTH_LACI_2"/>
    <property type="match status" value="1"/>
</dbReference>
<evidence type="ECO:0000259" key="4">
    <source>
        <dbReference type="PROSITE" id="PS50932"/>
    </source>
</evidence>
<feature type="domain" description="HTH lacI-type" evidence="4">
    <location>
        <begin position="17"/>
        <end position="71"/>
    </location>
</feature>
<evidence type="ECO:0000256" key="3">
    <source>
        <dbReference type="ARBA" id="ARBA00023163"/>
    </source>
</evidence>
<dbReference type="Gene3D" id="3.40.50.2300">
    <property type="match status" value="2"/>
</dbReference>
<evidence type="ECO:0000256" key="2">
    <source>
        <dbReference type="ARBA" id="ARBA00023125"/>
    </source>
</evidence>
<accession>A0A1M5N9Q7</accession>
<dbReference type="SUPFAM" id="SSF53822">
    <property type="entry name" value="Periplasmic binding protein-like I"/>
    <property type="match status" value="1"/>
</dbReference>
<evidence type="ECO:0000313" key="5">
    <source>
        <dbReference type="EMBL" id="SHG86274.1"/>
    </source>
</evidence>
<dbReference type="GO" id="GO:0003700">
    <property type="term" value="F:DNA-binding transcription factor activity"/>
    <property type="evidence" value="ECO:0007669"/>
    <property type="project" value="TreeGrafter"/>
</dbReference>
<keyword evidence="1" id="KW-0805">Transcription regulation</keyword>
<dbReference type="PRINTS" id="PR00036">
    <property type="entry name" value="HTHLACI"/>
</dbReference>
<proteinExistence type="predicted"/>
<dbReference type="GO" id="GO:0000976">
    <property type="term" value="F:transcription cis-regulatory region binding"/>
    <property type="evidence" value="ECO:0007669"/>
    <property type="project" value="TreeGrafter"/>
</dbReference>
<evidence type="ECO:0000256" key="1">
    <source>
        <dbReference type="ARBA" id="ARBA00023015"/>
    </source>
</evidence>
<dbReference type="Pfam" id="PF00356">
    <property type="entry name" value="LacI"/>
    <property type="match status" value="1"/>
</dbReference>
<gene>
    <name evidence="5" type="ORF">SAMN05216361_3133</name>
</gene>
<dbReference type="InterPro" id="IPR046335">
    <property type="entry name" value="LacI/GalR-like_sensor"/>
</dbReference>
<sequence>MAFTIAGLNESEGFRVVTINDVARVAGVSPATVSRVVNGKGKVGDACRARVQKIIQELGYKPNVSAQSLVNRHTTNVGLITPKISMEFFGNLAAGAEVSARDVGYSLLICNSLYEEESEIAAIESLHAKGCESIILHSDYLTDKQLIELSERYKGLVIINRYIPKIASRCVWFDNVASTAQIVDLLASKGHEAIAVATSIYQNRDPQQRLLGVRQGFMMQGLTFNDNLLVESTANLEGGKACAQELIQRGEPFTAVIAYNDLMAVGVIHELVKNGYKVPEQVSVVGFDDSAMCRACIPTITTIKYPIEEMAEYAVKLAIDLAKDAATPENKTHLFTSSMIERESVVEIPHS</sequence>
<dbReference type="Pfam" id="PF13377">
    <property type="entry name" value="Peripla_BP_3"/>
    <property type="match status" value="1"/>
</dbReference>
<dbReference type="PANTHER" id="PTHR30146:SF109">
    <property type="entry name" value="HTH-TYPE TRANSCRIPTIONAL REGULATOR GALS"/>
    <property type="match status" value="1"/>
</dbReference>
<dbReference type="PANTHER" id="PTHR30146">
    <property type="entry name" value="LACI-RELATED TRANSCRIPTIONAL REPRESSOR"/>
    <property type="match status" value="1"/>
</dbReference>
<organism evidence="5 6">
    <name type="scientific">Marisediminitalea aggregata</name>
    <dbReference type="NCBI Taxonomy" id="634436"/>
    <lineage>
        <taxon>Bacteria</taxon>
        <taxon>Pseudomonadati</taxon>
        <taxon>Pseudomonadota</taxon>
        <taxon>Gammaproteobacteria</taxon>
        <taxon>Alteromonadales</taxon>
        <taxon>Alteromonadaceae</taxon>
        <taxon>Marisediminitalea</taxon>
    </lineage>
</organism>
<dbReference type="Proteomes" id="UP000184520">
    <property type="component" value="Unassembled WGS sequence"/>
</dbReference>
<dbReference type="Gene3D" id="1.10.260.40">
    <property type="entry name" value="lambda repressor-like DNA-binding domains"/>
    <property type="match status" value="1"/>
</dbReference>
<keyword evidence="3" id="KW-0804">Transcription</keyword>
<dbReference type="STRING" id="634436.SAMN05216361_3133"/>
<dbReference type="EMBL" id="FQWD01000005">
    <property type="protein sequence ID" value="SHG86274.1"/>
    <property type="molecule type" value="Genomic_DNA"/>
</dbReference>
<dbReference type="InterPro" id="IPR028082">
    <property type="entry name" value="Peripla_BP_I"/>
</dbReference>